<keyword evidence="2" id="KW-0378">Hydrolase</keyword>
<dbReference type="InterPro" id="IPR029058">
    <property type="entry name" value="AB_hydrolase_fold"/>
</dbReference>
<feature type="domain" description="AB hydrolase-1" evidence="1">
    <location>
        <begin position="9"/>
        <end position="250"/>
    </location>
</feature>
<dbReference type="PANTHER" id="PTHR37017">
    <property type="entry name" value="AB HYDROLASE-1 DOMAIN-CONTAINING PROTEIN-RELATED"/>
    <property type="match status" value="1"/>
</dbReference>
<dbReference type="Gene3D" id="3.40.50.1820">
    <property type="entry name" value="alpha/beta hydrolase"/>
    <property type="match status" value="1"/>
</dbReference>
<accession>A0AAD7ERR7</accession>
<dbReference type="PANTHER" id="PTHR37017:SF11">
    <property type="entry name" value="ESTERASE_LIPASE_THIOESTERASE DOMAIN-CONTAINING PROTEIN"/>
    <property type="match status" value="1"/>
</dbReference>
<evidence type="ECO:0000259" key="1">
    <source>
        <dbReference type="Pfam" id="PF12697"/>
    </source>
</evidence>
<dbReference type="InterPro" id="IPR000073">
    <property type="entry name" value="AB_hydrolase_1"/>
</dbReference>
<dbReference type="InterPro" id="IPR052897">
    <property type="entry name" value="Sec-Metab_Biosynth_Hydrolase"/>
</dbReference>
<proteinExistence type="predicted"/>
<dbReference type="Proteomes" id="UP001218218">
    <property type="component" value="Unassembled WGS sequence"/>
</dbReference>
<keyword evidence="3" id="KW-1185">Reference proteome</keyword>
<reference evidence="2" key="1">
    <citation type="submission" date="2023-03" db="EMBL/GenBank/DDBJ databases">
        <title>Massive genome expansion in bonnet fungi (Mycena s.s.) driven by repeated elements and novel gene families across ecological guilds.</title>
        <authorList>
            <consortium name="Lawrence Berkeley National Laboratory"/>
            <person name="Harder C.B."/>
            <person name="Miyauchi S."/>
            <person name="Viragh M."/>
            <person name="Kuo A."/>
            <person name="Thoen E."/>
            <person name="Andreopoulos B."/>
            <person name="Lu D."/>
            <person name="Skrede I."/>
            <person name="Drula E."/>
            <person name="Henrissat B."/>
            <person name="Morin E."/>
            <person name="Kohler A."/>
            <person name="Barry K."/>
            <person name="LaButti K."/>
            <person name="Morin E."/>
            <person name="Salamov A."/>
            <person name="Lipzen A."/>
            <person name="Mereny Z."/>
            <person name="Hegedus B."/>
            <person name="Baldrian P."/>
            <person name="Stursova M."/>
            <person name="Weitz H."/>
            <person name="Taylor A."/>
            <person name="Grigoriev I.V."/>
            <person name="Nagy L.G."/>
            <person name="Martin F."/>
            <person name="Kauserud H."/>
        </authorList>
    </citation>
    <scope>NUCLEOTIDE SEQUENCE</scope>
    <source>
        <strain evidence="2">CBHHK002</strain>
    </source>
</reference>
<dbReference type="Pfam" id="PF12697">
    <property type="entry name" value="Abhydrolase_6"/>
    <property type="match status" value="1"/>
</dbReference>
<organism evidence="2 3">
    <name type="scientific">Mycena albidolilacea</name>
    <dbReference type="NCBI Taxonomy" id="1033008"/>
    <lineage>
        <taxon>Eukaryota</taxon>
        <taxon>Fungi</taxon>
        <taxon>Dikarya</taxon>
        <taxon>Basidiomycota</taxon>
        <taxon>Agaricomycotina</taxon>
        <taxon>Agaricomycetes</taxon>
        <taxon>Agaricomycetidae</taxon>
        <taxon>Agaricales</taxon>
        <taxon>Marasmiineae</taxon>
        <taxon>Mycenaceae</taxon>
        <taxon>Mycena</taxon>
    </lineage>
</organism>
<dbReference type="AlphaFoldDB" id="A0AAD7ERR7"/>
<dbReference type="SUPFAM" id="SSF53474">
    <property type="entry name" value="alpha/beta-Hydrolases"/>
    <property type="match status" value="1"/>
</dbReference>
<name>A0AAD7ERR7_9AGAR</name>
<protein>
    <submittedName>
        <fullName evidence="2">Alpha/beta hydrolase fold-1</fullName>
    </submittedName>
</protein>
<evidence type="ECO:0000313" key="3">
    <source>
        <dbReference type="Proteomes" id="UP001218218"/>
    </source>
</evidence>
<dbReference type="EMBL" id="JARIHO010000020">
    <property type="protein sequence ID" value="KAJ7346949.1"/>
    <property type="molecule type" value="Genomic_DNA"/>
</dbReference>
<comment type="caution">
    <text evidence="2">The sequence shown here is derived from an EMBL/GenBank/DDBJ whole genome shotgun (WGS) entry which is preliminary data.</text>
</comment>
<dbReference type="GO" id="GO:0016787">
    <property type="term" value="F:hydrolase activity"/>
    <property type="evidence" value="ECO:0007669"/>
    <property type="project" value="UniProtKB-KW"/>
</dbReference>
<gene>
    <name evidence="2" type="ORF">DFH08DRAFT_206371</name>
</gene>
<evidence type="ECO:0000313" key="2">
    <source>
        <dbReference type="EMBL" id="KAJ7346949.1"/>
    </source>
</evidence>
<sequence length="255" mass="27700">MASTTKPTFVLVPGTFHTAAHAELLVEALHAKGYPTKVISHPTIGPLATTAPPDADITHLRQVLEDLINDQQKEVILFCHSYGGVPGCQSVHGLERSARATAGLQGGIVKIIFLSAILSREGESTLETLAAAEIPQAEWMEIDMATGTSCANSKATAILFHDLPADQAEHWASKLEVMSAKMVAAPASNVCWGTHVPKVSIFCKRDRVFPLSAQRRMLERIQGDKRGDWETYELDCGHSPFLSHVEDLVQVLTKV</sequence>